<feature type="compositionally biased region" description="Basic and acidic residues" evidence="5">
    <location>
        <begin position="308"/>
        <end position="330"/>
    </location>
</feature>
<feature type="compositionally biased region" description="Basic and acidic residues" evidence="5">
    <location>
        <begin position="620"/>
        <end position="634"/>
    </location>
</feature>
<evidence type="ECO:0000256" key="5">
    <source>
        <dbReference type="SAM" id="MobiDB-lite"/>
    </source>
</evidence>
<feature type="compositionally biased region" description="Polar residues" evidence="5">
    <location>
        <begin position="148"/>
        <end position="159"/>
    </location>
</feature>
<dbReference type="Gene3D" id="3.30.70.330">
    <property type="match status" value="1"/>
</dbReference>
<feature type="compositionally biased region" description="Basic and acidic residues" evidence="5">
    <location>
        <begin position="550"/>
        <end position="568"/>
    </location>
</feature>
<feature type="region of interest" description="Disordered" evidence="5">
    <location>
        <begin position="485"/>
        <end position="648"/>
    </location>
</feature>
<dbReference type="Proteomes" id="UP001054837">
    <property type="component" value="Unassembled WGS sequence"/>
</dbReference>
<keyword evidence="9" id="KW-1185">Reference proteome</keyword>
<dbReference type="InterPro" id="IPR012677">
    <property type="entry name" value="Nucleotide-bd_a/b_plait_sf"/>
</dbReference>
<dbReference type="Pfam" id="PF02037">
    <property type="entry name" value="SAP"/>
    <property type="match status" value="1"/>
</dbReference>
<dbReference type="SMART" id="SM00360">
    <property type="entry name" value="RRM"/>
    <property type="match status" value="1"/>
</dbReference>
<reference evidence="8 9" key="1">
    <citation type="submission" date="2021-06" db="EMBL/GenBank/DDBJ databases">
        <title>Caerostris darwini draft genome.</title>
        <authorList>
            <person name="Kono N."/>
            <person name="Arakawa K."/>
        </authorList>
    </citation>
    <scope>NUCLEOTIDE SEQUENCE [LARGE SCALE GENOMIC DNA]</scope>
</reference>
<dbReference type="Pfam" id="PF00076">
    <property type="entry name" value="RRM_1"/>
    <property type="match status" value="1"/>
</dbReference>
<dbReference type="AlphaFoldDB" id="A0AAV4U016"/>
<dbReference type="PROSITE" id="PS50800">
    <property type="entry name" value="SAP"/>
    <property type="match status" value="1"/>
</dbReference>
<proteinExistence type="predicted"/>
<dbReference type="GO" id="GO:0006357">
    <property type="term" value="P:regulation of transcription by RNA polymerase II"/>
    <property type="evidence" value="ECO:0007669"/>
    <property type="project" value="TreeGrafter"/>
</dbReference>
<dbReference type="GO" id="GO:0043565">
    <property type="term" value="F:sequence-specific DNA binding"/>
    <property type="evidence" value="ECO:0007669"/>
    <property type="project" value="TreeGrafter"/>
</dbReference>
<name>A0AAV4U016_9ARAC</name>
<evidence type="ECO:0000256" key="3">
    <source>
        <dbReference type="ARBA" id="ARBA00023242"/>
    </source>
</evidence>
<dbReference type="InterPro" id="IPR036361">
    <property type="entry name" value="SAP_dom_sf"/>
</dbReference>
<dbReference type="PANTHER" id="PTHR15683">
    <property type="entry name" value="SCAFFOLD ATTACHMENT FACTOR B-RELATED"/>
    <property type="match status" value="1"/>
</dbReference>
<dbReference type="GO" id="GO:0050684">
    <property type="term" value="P:regulation of mRNA processing"/>
    <property type="evidence" value="ECO:0007669"/>
    <property type="project" value="TreeGrafter"/>
</dbReference>
<evidence type="ECO:0000313" key="8">
    <source>
        <dbReference type="EMBL" id="GIY51099.1"/>
    </source>
</evidence>
<dbReference type="GO" id="GO:0005634">
    <property type="term" value="C:nucleus"/>
    <property type="evidence" value="ECO:0007669"/>
    <property type="project" value="UniProtKB-SubCell"/>
</dbReference>
<feature type="region of interest" description="Disordered" evidence="5">
    <location>
        <begin position="47"/>
        <end position="80"/>
    </location>
</feature>
<evidence type="ECO:0000259" key="7">
    <source>
        <dbReference type="PROSITE" id="PS50800"/>
    </source>
</evidence>
<feature type="region of interest" description="Disordered" evidence="5">
    <location>
        <begin position="278"/>
        <end position="330"/>
    </location>
</feature>
<feature type="compositionally biased region" description="Basic and acidic residues" evidence="5">
    <location>
        <begin position="575"/>
        <end position="605"/>
    </location>
</feature>
<dbReference type="Gene3D" id="1.10.720.30">
    <property type="entry name" value="SAP domain"/>
    <property type="match status" value="1"/>
</dbReference>
<evidence type="ECO:0000256" key="1">
    <source>
        <dbReference type="ARBA" id="ARBA00004123"/>
    </source>
</evidence>
<feature type="region of interest" description="Disordered" evidence="5">
    <location>
        <begin position="102"/>
        <end position="163"/>
    </location>
</feature>
<dbReference type="InterPro" id="IPR003034">
    <property type="entry name" value="SAP_dom"/>
</dbReference>
<dbReference type="PANTHER" id="PTHR15683:SF8">
    <property type="entry name" value="SCAFFOLD ATTACHMENT FACTOR B, ISOFORM B"/>
    <property type="match status" value="1"/>
</dbReference>
<comment type="caution">
    <text evidence="8">The sequence shown here is derived from an EMBL/GenBank/DDBJ whole genome shotgun (WGS) entry which is preliminary data.</text>
</comment>
<evidence type="ECO:0000256" key="2">
    <source>
        <dbReference type="ARBA" id="ARBA00022884"/>
    </source>
</evidence>
<dbReference type="SUPFAM" id="SSF54928">
    <property type="entry name" value="RNA-binding domain, RBD"/>
    <property type="match status" value="1"/>
</dbReference>
<gene>
    <name evidence="8" type="primary">SAFB2</name>
    <name evidence="8" type="ORF">CDAR_498321</name>
</gene>
<dbReference type="InterPro" id="IPR035979">
    <property type="entry name" value="RBD_domain_sf"/>
</dbReference>
<comment type="subcellular location">
    <subcellularLocation>
        <location evidence="1">Nucleus</location>
    </subcellularLocation>
</comment>
<dbReference type="InterPro" id="IPR000504">
    <property type="entry name" value="RRM_dom"/>
</dbReference>
<dbReference type="SUPFAM" id="SSF68906">
    <property type="entry name" value="SAP domain"/>
    <property type="match status" value="1"/>
</dbReference>
<dbReference type="GO" id="GO:0003723">
    <property type="term" value="F:RNA binding"/>
    <property type="evidence" value="ECO:0007669"/>
    <property type="project" value="UniProtKB-UniRule"/>
</dbReference>
<sequence>MAAKGDLVIADLKVADLKAELDKRGLDKSGVKSVLIERLRHALKEEGINPDEFESFETAAAQNSKRRSDVDEGDMDIEEVQSKDVINTSLNLDRFDEDIPCSDEEYDKHKEDTESGRFKITPRQDMSNDAEDQTSKSEAMEEDETKNEASVSEDVTSESADAKSGKNKVLKVIGKDKVQQVAMTAKTLWVIGLTSTSKVGDLKNLFSKHGKVTSAKIVRTAKGTRCKWYGLLTMATSKDASKCIQKLHRTEFGGHVISVERRQIAPILKKAETLVTKKPTEKVEEKDSTINKSDESKKQNESTESVDDDKHSNDDEDKEKSDDDEREIKDRGYRSYDNKSYFRGRFSRGSFRRPFGNFRGRMSSFRGRGRFTGFRRPFGRSPTFDRSSFRPFSRGGFRYEFPHRAGERGSPRDYLRERDERMHDRDDDMFRHKLIIRKQKEEAYRLEREKHQLRIERELLEREKAEMLKLERVKQRMEREQIEIEREKLRRQSQMSHPVKRPFNRRGGGMPHAWAEKRRESPANYENPSSSFHREKFSGEGKFAYSRDNPNYRKQDFPPQEFRREKADAPPPHPKFAEREERREVTYHSGPERRVYSRNEFRGPHPESATPREGFVPRSKPREDWKFNERRSNEKPGYAPRGRKMGYY</sequence>
<dbReference type="EMBL" id="BPLQ01010495">
    <property type="protein sequence ID" value="GIY51099.1"/>
    <property type="molecule type" value="Genomic_DNA"/>
</dbReference>
<feature type="domain" description="SAP" evidence="7">
    <location>
        <begin position="9"/>
        <end position="43"/>
    </location>
</feature>
<evidence type="ECO:0000259" key="6">
    <source>
        <dbReference type="PROSITE" id="PS50102"/>
    </source>
</evidence>
<feature type="domain" description="RRM" evidence="6">
    <location>
        <begin position="186"/>
        <end position="264"/>
    </location>
</feature>
<feature type="compositionally biased region" description="Basic and acidic residues" evidence="5">
    <location>
        <begin position="278"/>
        <end position="301"/>
    </location>
</feature>
<keyword evidence="2 4" id="KW-0694">RNA-binding</keyword>
<feature type="compositionally biased region" description="Basic and acidic residues" evidence="5">
    <location>
        <begin position="106"/>
        <end position="117"/>
    </location>
</feature>
<keyword evidence="3" id="KW-0539">Nucleus</keyword>
<organism evidence="8 9">
    <name type="scientific">Caerostris darwini</name>
    <dbReference type="NCBI Taxonomy" id="1538125"/>
    <lineage>
        <taxon>Eukaryota</taxon>
        <taxon>Metazoa</taxon>
        <taxon>Ecdysozoa</taxon>
        <taxon>Arthropoda</taxon>
        <taxon>Chelicerata</taxon>
        <taxon>Arachnida</taxon>
        <taxon>Araneae</taxon>
        <taxon>Araneomorphae</taxon>
        <taxon>Entelegynae</taxon>
        <taxon>Araneoidea</taxon>
        <taxon>Araneidae</taxon>
        <taxon>Caerostris</taxon>
    </lineage>
</organism>
<protein>
    <submittedName>
        <fullName evidence="8">Scaffold attachment factor B2</fullName>
    </submittedName>
</protein>
<evidence type="ECO:0000313" key="9">
    <source>
        <dbReference type="Proteomes" id="UP001054837"/>
    </source>
</evidence>
<evidence type="ECO:0000256" key="4">
    <source>
        <dbReference type="PROSITE-ProRule" id="PRU00176"/>
    </source>
</evidence>
<dbReference type="SMART" id="SM00513">
    <property type="entry name" value="SAP"/>
    <property type="match status" value="1"/>
</dbReference>
<dbReference type="InterPro" id="IPR051738">
    <property type="entry name" value="SAF_Modulators"/>
</dbReference>
<dbReference type="PROSITE" id="PS50102">
    <property type="entry name" value="RRM"/>
    <property type="match status" value="1"/>
</dbReference>
<accession>A0AAV4U016</accession>